<dbReference type="RefSeq" id="WP_094961232.1">
    <property type="nucleotide sequence ID" value="NZ_CP123251.1"/>
</dbReference>
<gene>
    <name evidence="1" type="ORF">CHI95_07395</name>
</gene>
<name>A0A264VVH0_PRORE</name>
<accession>A0A264VVH0</accession>
<dbReference type="PANTHER" id="PTHR30087">
    <property type="entry name" value="INNER MEMBRANE PROTEIN"/>
    <property type="match status" value="1"/>
</dbReference>
<reference evidence="1 2" key="1">
    <citation type="submission" date="2017-07" db="EMBL/GenBank/DDBJ databases">
        <title>blaIMP-27 on transferable plasmids in Proteus mirabilis and Providencia rettgeri.</title>
        <authorList>
            <person name="Potter R."/>
        </authorList>
    </citation>
    <scope>NUCLEOTIDE SEQUENCE [LARGE SCALE GENOMIC DNA]</scope>
    <source>
        <strain evidence="1 2">PR1</strain>
    </source>
</reference>
<dbReference type="EMBL" id="NOWC01000006">
    <property type="protein sequence ID" value="OZS75319.1"/>
    <property type="molecule type" value="Genomic_DNA"/>
</dbReference>
<proteinExistence type="predicted"/>
<dbReference type="AlphaFoldDB" id="A0A264VVH0"/>
<dbReference type="GeneID" id="92275352"/>
<organism evidence="1 2">
    <name type="scientific">Providencia rettgeri</name>
    <dbReference type="NCBI Taxonomy" id="587"/>
    <lineage>
        <taxon>Bacteria</taxon>
        <taxon>Pseudomonadati</taxon>
        <taxon>Pseudomonadota</taxon>
        <taxon>Gammaproteobacteria</taxon>
        <taxon>Enterobacterales</taxon>
        <taxon>Morganellaceae</taxon>
        <taxon>Providencia</taxon>
    </lineage>
</organism>
<sequence>MIAVSACLLGYCVRYDGKHQLYTPLKKLYEDGLAISICPEVFGGLPTPRASAEIMGGNGDDVLAGRASVVGSDNIDVTQEFIRGAYIALEKIQLMNVRLVVLKSNSPSCGSQHIYNGQFDGTLKVGMGVCAALFKRHHIDILDENSPDLIMKIRGYFEKM</sequence>
<dbReference type="Pfam" id="PF04463">
    <property type="entry name" value="2-thiour_desulf"/>
    <property type="match status" value="1"/>
</dbReference>
<protein>
    <submittedName>
        <fullName evidence="1">Uncharacterized protein</fullName>
    </submittedName>
</protein>
<comment type="caution">
    <text evidence="1">The sequence shown here is derived from an EMBL/GenBank/DDBJ whole genome shotgun (WGS) entry which is preliminary data.</text>
</comment>
<dbReference type="PANTHER" id="PTHR30087:SF1">
    <property type="entry name" value="HYPOTHETICAL CYTOSOLIC PROTEIN"/>
    <property type="match status" value="1"/>
</dbReference>
<evidence type="ECO:0000313" key="1">
    <source>
        <dbReference type="EMBL" id="OZS75319.1"/>
    </source>
</evidence>
<evidence type="ECO:0000313" key="2">
    <source>
        <dbReference type="Proteomes" id="UP000216001"/>
    </source>
</evidence>
<dbReference type="InterPro" id="IPR007553">
    <property type="entry name" value="2-thiour_desulf"/>
</dbReference>
<dbReference type="Proteomes" id="UP000216001">
    <property type="component" value="Unassembled WGS sequence"/>
</dbReference>